<keyword evidence="5" id="KW-0676">Redox-active center</keyword>
<evidence type="ECO:0000313" key="8">
    <source>
        <dbReference type="Proteomes" id="UP001500218"/>
    </source>
</evidence>
<accession>A0ABP4Y1T0</accession>
<dbReference type="CDD" id="cd02966">
    <property type="entry name" value="TlpA_like_family"/>
    <property type="match status" value="1"/>
</dbReference>
<dbReference type="SUPFAM" id="SSF52833">
    <property type="entry name" value="Thioredoxin-like"/>
    <property type="match status" value="1"/>
</dbReference>
<dbReference type="InterPro" id="IPR013766">
    <property type="entry name" value="Thioredoxin_domain"/>
</dbReference>
<dbReference type="PROSITE" id="PS51352">
    <property type="entry name" value="THIOREDOXIN_2"/>
    <property type="match status" value="1"/>
</dbReference>
<comment type="caution">
    <text evidence="7">The sequence shown here is derived from an EMBL/GenBank/DDBJ whole genome shotgun (WGS) entry which is preliminary data.</text>
</comment>
<name>A0ABP4Y1T0_9ACTN</name>
<dbReference type="InterPro" id="IPR000866">
    <property type="entry name" value="AhpC/TSA"/>
</dbReference>
<protein>
    <recommendedName>
        <fullName evidence="6">Thioredoxin domain-containing protein</fullName>
    </recommendedName>
</protein>
<evidence type="ECO:0000256" key="5">
    <source>
        <dbReference type="ARBA" id="ARBA00023284"/>
    </source>
</evidence>
<dbReference type="InterPro" id="IPR050553">
    <property type="entry name" value="Thioredoxin_ResA/DsbE_sf"/>
</dbReference>
<evidence type="ECO:0000256" key="2">
    <source>
        <dbReference type="ARBA" id="ARBA00022748"/>
    </source>
</evidence>
<gene>
    <name evidence="7" type="ORF">GCM10009682_23410</name>
</gene>
<dbReference type="PANTHER" id="PTHR42852:SF6">
    <property type="entry name" value="THIOL:DISULFIDE INTERCHANGE PROTEIN DSBE"/>
    <property type="match status" value="1"/>
</dbReference>
<evidence type="ECO:0000313" key="7">
    <source>
        <dbReference type="EMBL" id="GAA1801073.1"/>
    </source>
</evidence>
<dbReference type="Pfam" id="PF00578">
    <property type="entry name" value="AhpC-TSA"/>
    <property type="match status" value="1"/>
</dbReference>
<sequence>MRRRLAALIAATAVVAALAVLLGYGIRTGQPDAARAAGPVTELRSAPAPPLTGTTLDGRSFDLTRLRGQVVLVNVWASWCDPCRQELPALAAAQRRWSGRGFAVVALGVRDTTESARRLLTDLGVTGLTTVTDPHGTTAVAWGTRGVPETFLVDRQGVVRVWARGAVDTAWLQRRVTPLLAS</sequence>
<comment type="subcellular location">
    <subcellularLocation>
        <location evidence="1">Cell envelope</location>
    </subcellularLocation>
</comment>
<dbReference type="PANTHER" id="PTHR42852">
    <property type="entry name" value="THIOL:DISULFIDE INTERCHANGE PROTEIN DSBE"/>
    <property type="match status" value="1"/>
</dbReference>
<evidence type="ECO:0000256" key="3">
    <source>
        <dbReference type="ARBA" id="ARBA00022968"/>
    </source>
</evidence>
<evidence type="ECO:0000256" key="1">
    <source>
        <dbReference type="ARBA" id="ARBA00004196"/>
    </source>
</evidence>
<organism evidence="7 8">
    <name type="scientific">Luedemannella flava</name>
    <dbReference type="NCBI Taxonomy" id="349316"/>
    <lineage>
        <taxon>Bacteria</taxon>
        <taxon>Bacillati</taxon>
        <taxon>Actinomycetota</taxon>
        <taxon>Actinomycetes</taxon>
        <taxon>Micromonosporales</taxon>
        <taxon>Micromonosporaceae</taxon>
        <taxon>Luedemannella</taxon>
    </lineage>
</organism>
<feature type="domain" description="Thioredoxin" evidence="6">
    <location>
        <begin position="42"/>
        <end position="181"/>
    </location>
</feature>
<reference evidence="8" key="1">
    <citation type="journal article" date="2019" name="Int. J. Syst. Evol. Microbiol.">
        <title>The Global Catalogue of Microorganisms (GCM) 10K type strain sequencing project: providing services to taxonomists for standard genome sequencing and annotation.</title>
        <authorList>
            <consortium name="The Broad Institute Genomics Platform"/>
            <consortium name="The Broad Institute Genome Sequencing Center for Infectious Disease"/>
            <person name="Wu L."/>
            <person name="Ma J."/>
        </authorList>
    </citation>
    <scope>NUCLEOTIDE SEQUENCE [LARGE SCALE GENOMIC DNA]</scope>
    <source>
        <strain evidence="8">JCM 13250</strain>
    </source>
</reference>
<dbReference type="InterPro" id="IPR036249">
    <property type="entry name" value="Thioredoxin-like_sf"/>
</dbReference>
<evidence type="ECO:0000256" key="4">
    <source>
        <dbReference type="ARBA" id="ARBA00023157"/>
    </source>
</evidence>
<keyword evidence="8" id="KW-1185">Reference proteome</keyword>
<keyword evidence="3" id="KW-0735">Signal-anchor</keyword>
<dbReference type="Gene3D" id="3.40.30.10">
    <property type="entry name" value="Glutaredoxin"/>
    <property type="match status" value="1"/>
</dbReference>
<evidence type="ECO:0000259" key="6">
    <source>
        <dbReference type="PROSITE" id="PS51352"/>
    </source>
</evidence>
<proteinExistence type="predicted"/>
<dbReference type="Proteomes" id="UP001500218">
    <property type="component" value="Unassembled WGS sequence"/>
</dbReference>
<dbReference type="EMBL" id="BAAALT010000059">
    <property type="protein sequence ID" value="GAA1801073.1"/>
    <property type="molecule type" value="Genomic_DNA"/>
</dbReference>
<keyword evidence="4" id="KW-1015">Disulfide bond</keyword>
<keyword evidence="2" id="KW-0201">Cytochrome c-type biogenesis</keyword>
<keyword evidence="3" id="KW-0812">Transmembrane</keyword>
<dbReference type="RefSeq" id="WP_344129377.1">
    <property type="nucleotide sequence ID" value="NZ_BAAALT010000059.1"/>
</dbReference>